<reference evidence="1 2" key="1">
    <citation type="submission" date="2019-02" db="EMBL/GenBank/DDBJ databases">
        <title>Deep-cultivation of Planctomycetes and their phenomic and genomic characterization uncovers novel biology.</title>
        <authorList>
            <person name="Wiegand S."/>
            <person name="Jogler M."/>
            <person name="Boedeker C."/>
            <person name="Pinto D."/>
            <person name="Vollmers J."/>
            <person name="Rivas-Marin E."/>
            <person name="Kohn T."/>
            <person name="Peeters S.H."/>
            <person name="Heuer A."/>
            <person name="Rast P."/>
            <person name="Oberbeckmann S."/>
            <person name="Bunk B."/>
            <person name="Jeske O."/>
            <person name="Meyerdierks A."/>
            <person name="Storesund J.E."/>
            <person name="Kallscheuer N."/>
            <person name="Luecker S."/>
            <person name="Lage O.M."/>
            <person name="Pohl T."/>
            <person name="Merkel B.J."/>
            <person name="Hornburger P."/>
            <person name="Mueller R.-W."/>
            <person name="Bruemmer F."/>
            <person name="Labrenz M."/>
            <person name="Spormann A.M."/>
            <person name="Op Den Camp H."/>
            <person name="Overmann J."/>
            <person name="Amann R."/>
            <person name="Jetten M.S.M."/>
            <person name="Mascher T."/>
            <person name="Medema M.H."/>
            <person name="Devos D.P."/>
            <person name="Kaster A.-K."/>
            <person name="Ovreas L."/>
            <person name="Rohde M."/>
            <person name="Galperin M.Y."/>
            <person name="Jogler C."/>
        </authorList>
    </citation>
    <scope>NUCLEOTIDE SEQUENCE [LARGE SCALE GENOMIC DNA]</scope>
    <source>
        <strain evidence="1 2">Poly51</strain>
    </source>
</reference>
<gene>
    <name evidence="1" type="ORF">Poly51_61260</name>
</gene>
<dbReference type="EMBL" id="SJPW01000013">
    <property type="protein sequence ID" value="TWU44440.1"/>
    <property type="molecule type" value="Genomic_DNA"/>
</dbReference>
<comment type="caution">
    <text evidence="1">The sequence shown here is derived from an EMBL/GenBank/DDBJ whole genome shotgun (WGS) entry which is preliminary data.</text>
</comment>
<organism evidence="1 2">
    <name type="scientific">Rubripirellula tenax</name>
    <dbReference type="NCBI Taxonomy" id="2528015"/>
    <lineage>
        <taxon>Bacteria</taxon>
        <taxon>Pseudomonadati</taxon>
        <taxon>Planctomycetota</taxon>
        <taxon>Planctomycetia</taxon>
        <taxon>Pirellulales</taxon>
        <taxon>Pirellulaceae</taxon>
        <taxon>Rubripirellula</taxon>
    </lineage>
</organism>
<sequence length="150" mass="16281">MKPENTFPFGIDYGWIATDASGHLAVFTNAGEGPIPRSAIMGDYASTSNVERLVRELPEHCDAKMLVEMPITDSFVGFGKRGLYAYDWGAAWDREQESGYGLVCVPSSPLSVEDLRSPLAACALATLMPDTKFGGDILVNPVRHLDCVEP</sequence>
<evidence type="ECO:0000313" key="1">
    <source>
        <dbReference type="EMBL" id="TWU44440.1"/>
    </source>
</evidence>
<name>A0A5C6E6M0_9BACT</name>
<dbReference type="Proteomes" id="UP000318288">
    <property type="component" value="Unassembled WGS sequence"/>
</dbReference>
<evidence type="ECO:0000313" key="2">
    <source>
        <dbReference type="Proteomes" id="UP000318288"/>
    </source>
</evidence>
<protein>
    <submittedName>
        <fullName evidence="1">Uncharacterized protein</fullName>
    </submittedName>
</protein>
<accession>A0A5C6E6M0</accession>
<proteinExistence type="predicted"/>
<dbReference type="AlphaFoldDB" id="A0A5C6E6M0"/>
<keyword evidence="2" id="KW-1185">Reference proteome</keyword>